<keyword evidence="2" id="KW-1185">Reference proteome</keyword>
<name>A0AAJ1WR39_9BACL</name>
<reference evidence="1 2" key="1">
    <citation type="submission" date="2023-07" db="EMBL/GenBank/DDBJ databases">
        <title>Genomic Encyclopedia of Type Strains, Phase IV (KMG-IV): sequencing the most valuable type-strain genomes for metagenomic binning, comparative biology and taxonomic classification.</title>
        <authorList>
            <person name="Goeker M."/>
        </authorList>
    </citation>
    <scope>NUCLEOTIDE SEQUENCE [LARGE SCALE GENOMIC DNA]</scope>
    <source>
        <strain evidence="1 2">DSM 46876</strain>
    </source>
</reference>
<comment type="caution">
    <text evidence="1">The sequence shown here is derived from an EMBL/GenBank/DDBJ whole genome shotgun (WGS) entry which is preliminary data.</text>
</comment>
<proteinExistence type="predicted"/>
<protein>
    <submittedName>
        <fullName evidence="1">Uncharacterized protein</fullName>
    </submittedName>
</protein>
<sequence>MRKCDVKLVEDHDGEFWKAKIKVDGVIKRTLYMGNKYIIKPRNPLTKRNRDRIVTIRKFVPDNYDKNIQAYVSVKFLDNNSVGRAKFCELEEIAPNSTSDID</sequence>
<dbReference type="Proteomes" id="UP001238450">
    <property type="component" value="Unassembled WGS sequence"/>
</dbReference>
<evidence type="ECO:0000313" key="2">
    <source>
        <dbReference type="Proteomes" id="UP001238450"/>
    </source>
</evidence>
<dbReference type="EMBL" id="JAUSUV010000009">
    <property type="protein sequence ID" value="MDQ0418152.1"/>
    <property type="molecule type" value="Genomic_DNA"/>
</dbReference>
<dbReference type="AlphaFoldDB" id="A0AAJ1WR39"/>
<dbReference type="RefSeq" id="WP_307253662.1">
    <property type="nucleotide sequence ID" value="NZ_JAUSUV010000009.1"/>
</dbReference>
<organism evidence="1 2">
    <name type="scientific">Croceifilum oryzae</name>
    <dbReference type="NCBI Taxonomy" id="1553429"/>
    <lineage>
        <taxon>Bacteria</taxon>
        <taxon>Bacillati</taxon>
        <taxon>Bacillota</taxon>
        <taxon>Bacilli</taxon>
        <taxon>Bacillales</taxon>
        <taxon>Thermoactinomycetaceae</taxon>
        <taxon>Croceifilum</taxon>
    </lineage>
</organism>
<gene>
    <name evidence="1" type="ORF">J2Z48_002341</name>
</gene>
<evidence type="ECO:0000313" key="1">
    <source>
        <dbReference type="EMBL" id="MDQ0418152.1"/>
    </source>
</evidence>
<accession>A0AAJ1WR39</accession>